<dbReference type="EMBL" id="JACCFW010000001">
    <property type="protein sequence ID" value="NYJ75802.1"/>
    <property type="molecule type" value="Genomic_DNA"/>
</dbReference>
<dbReference type="RefSeq" id="WP_179482758.1">
    <property type="nucleotide sequence ID" value="NZ_JACCFW010000001.1"/>
</dbReference>
<gene>
    <name evidence="2" type="ORF">HNR15_002765</name>
</gene>
<protein>
    <submittedName>
        <fullName evidence="2">Urease accessory protein</fullName>
    </submittedName>
</protein>
<sequence length="236" mass="25074">MTDRETVVRVESCGSEPARVHLRTGVLAPRLVARTADAVEVALVATTATLLGGDHARVRLEVGAGCRLVVRDVAATVAYDGRGGTALWDNVIDVEKGGVLVWQAEPFVVSDGADVRRSTRAEVAEGGRLLLRDTVGIGRSGQAGGALRCRTRMTYDGTPAVAEDLDLSPESRSLPGMLAEARIIDTITALGWRPTPAADHFELAAPGAVARRLTQDAHASDLDATWSRWSSQLTRD</sequence>
<comment type="caution">
    <text evidence="2">The sequence shown here is derived from an EMBL/GenBank/DDBJ whole genome shotgun (WGS) entry which is preliminary data.</text>
</comment>
<dbReference type="Proteomes" id="UP000571817">
    <property type="component" value="Unassembled WGS sequence"/>
</dbReference>
<keyword evidence="1" id="KW-0143">Chaperone</keyword>
<dbReference type="InterPro" id="IPR002669">
    <property type="entry name" value="UreD"/>
</dbReference>
<evidence type="ECO:0000313" key="2">
    <source>
        <dbReference type="EMBL" id="NYJ75802.1"/>
    </source>
</evidence>
<dbReference type="AlphaFoldDB" id="A0A853DEC1"/>
<evidence type="ECO:0000313" key="3">
    <source>
        <dbReference type="Proteomes" id="UP000571817"/>
    </source>
</evidence>
<evidence type="ECO:0000256" key="1">
    <source>
        <dbReference type="ARBA" id="ARBA00023186"/>
    </source>
</evidence>
<accession>A0A853DEC1</accession>
<organism evidence="2 3">
    <name type="scientific">Allobranchiibius huperziae</name>
    <dbReference type="NCBI Taxonomy" id="1874116"/>
    <lineage>
        <taxon>Bacteria</taxon>
        <taxon>Bacillati</taxon>
        <taxon>Actinomycetota</taxon>
        <taxon>Actinomycetes</taxon>
        <taxon>Micrococcales</taxon>
        <taxon>Dermacoccaceae</taxon>
        <taxon>Allobranchiibius</taxon>
    </lineage>
</organism>
<keyword evidence="3" id="KW-1185">Reference proteome</keyword>
<dbReference type="Pfam" id="PF01774">
    <property type="entry name" value="UreD"/>
    <property type="match status" value="1"/>
</dbReference>
<name>A0A853DEC1_9MICO</name>
<dbReference type="GO" id="GO:0016151">
    <property type="term" value="F:nickel cation binding"/>
    <property type="evidence" value="ECO:0007669"/>
    <property type="project" value="InterPro"/>
</dbReference>
<proteinExistence type="predicted"/>
<reference evidence="2 3" key="1">
    <citation type="submission" date="2020-07" db="EMBL/GenBank/DDBJ databases">
        <title>Sequencing the genomes of 1000 actinobacteria strains.</title>
        <authorList>
            <person name="Klenk H.-P."/>
        </authorList>
    </citation>
    <scope>NUCLEOTIDE SEQUENCE [LARGE SCALE GENOMIC DNA]</scope>
    <source>
        <strain evidence="2 3">DSM 29531</strain>
    </source>
</reference>